<protein>
    <recommendedName>
        <fullName evidence="3">HNH nuclease domain-containing protein</fullName>
    </recommendedName>
</protein>
<reference evidence="1 2" key="1">
    <citation type="submission" date="2018-04" db="EMBL/GenBank/DDBJ databases">
        <title>Pedobacter chongqingensis sp. nov., isolated from a rottenly hemp rope.</title>
        <authorList>
            <person name="Cai Y."/>
        </authorList>
    </citation>
    <scope>NUCLEOTIDE SEQUENCE [LARGE SCALE GENOMIC DNA]</scope>
    <source>
        <strain evidence="1 2">FJ4-8</strain>
    </source>
</reference>
<dbReference type="Proteomes" id="UP000245647">
    <property type="component" value="Unassembled WGS sequence"/>
</dbReference>
<dbReference type="Gene3D" id="1.10.30.50">
    <property type="match status" value="1"/>
</dbReference>
<comment type="caution">
    <text evidence="1">The sequence shown here is derived from an EMBL/GenBank/DDBJ whole genome shotgun (WGS) entry which is preliminary data.</text>
</comment>
<name>A0A2U2P9I8_9SPHI</name>
<dbReference type="AlphaFoldDB" id="A0A2U2P9I8"/>
<accession>A0A2U2P9I8</accession>
<evidence type="ECO:0000313" key="2">
    <source>
        <dbReference type="Proteomes" id="UP000245647"/>
    </source>
</evidence>
<evidence type="ECO:0008006" key="3">
    <source>
        <dbReference type="Google" id="ProtNLM"/>
    </source>
</evidence>
<proteinExistence type="predicted"/>
<dbReference type="EMBL" id="QEAS01000037">
    <property type="protein sequence ID" value="PWG78052.1"/>
    <property type="molecule type" value="Genomic_DNA"/>
</dbReference>
<keyword evidence="2" id="KW-1185">Reference proteome</keyword>
<gene>
    <name evidence="1" type="ORF">DDR33_24240</name>
</gene>
<sequence>MVPIRVFNVHRKAEQHADLIYKYLQGYKRGRTLIAIDNWLTSVFGPKVDIRTVLTADPIKMDFLVRKYKSAGIALARELQDLKSIYKRFRSPRSTPFLSASGAKYDGFAFCALIDVSVCPYCNRNYIISLEESGIATCELDHFYNKDDYPFFALSFYNLIPACKPCNHIKSNKKGNYHNPHSKEYSESDLLKFSVRITGASFLDSLDDLKLGYDVHSVFNDTFTDLKLQEVYEFHKIYVQDLIKKKYLYNEEYLEQLVAQYGGKLFSTREELMGLLLPGYISEDKLALRPFSKLSKDIWEQLSMLY</sequence>
<dbReference type="RefSeq" id="WP_109418388.1">
    <property type="nucleotide sequence ID" value="NZ_QEAS01000037.1"/>
</dbReference>
<organism evidence="1 2">
    <name type="scientific">Pararcticibacter amylolyticus</name>
    <dbReference type="NCBI Taxonomy" id="2173175"/>
    <lineage>
        <taxon>Bacteria</taxon>
        <taxon>Pseudomonadati</taxon>
        <taxon>Bacteroidota</taxon>
        <taxon>Sphingobacteriia</taxon>
        <taxon>Sphingobacteriales</taxon>
        <taxon>Sphingobacteriaceae</taxon>
        <taxon>Pararcticibacter</taxon>
    </lineage>
</organism>
<dbReference type="OrthoDB" id="9816185at2"/>
<evidence type="ECO:0000313" key="1">
    <source>
        <dbReference type="EMBL" id="PWG78052.1"/>
    </source>
</evidence>